<sequence>MHGLNMFSDYSYKFPHYVISGNQFEHSHNLIWAFQSMENGNIVIGTHGGLLEFNFEKKQFYHFSEDDFGNIPVRALKITDDKKIWVGTLAKGLYLLDQRGNVIKVFRAEDVDGIAGNDIWKITPDKKNNIWIACTGGVSCINLTNYSCKTWAYPGYESKGNISGNVVYHVMVDETGIVWISTFNGLNRLDPVTGKIYVFHHDKGNPASISNDRILSTFEDSRGNIWVGTFGGGLCKYDRKTGIFRRFSKMEGMPDNVIYNIIEDEAGYLWLTSNSGLIRFNQDDFTNTNYDVNDGIQSHEFNGGAAEKLADGSILVGGMNGFNYFNPKEIKVNRIIPKLVITDFKIFGKPYGKYIEDEDTIVLGPSENFFSVSFSALDFTNPTKNQYQYILKNYDKEWIHTDALKRTADYTDVKPGVYRFMVKGTNGDGIWNDTGISFVIIVKPPFYKTWVFRLMLVLAALLITWLFIRGRVRKVRQQNEVETRVLKIEKEMFDLEQKALRLQMNPHFIFNSLNSIQSYIISNDTENAINYLAKFSQLMRLILTTSREAYIPLSQEISLLKHYLDLENMRFNNRFVYEIRVESGMDTEYIGIPPMIIQPYIENAIIHGFMNKKKGECRLMIQMWEEEDYILCVIEDNGIGREKAMEIKQKSGLMQKSQGIIITKERLDILNKQLKNKISVEISDLKDEAGNATGTRVRLVIPFTDL</sequence>
<name>A0A644YGL9_9ZZZZ</name>
<keyword evidence="1" id="KW-0472">Membrane</keyword>
<evidence type="ECO:0000259" key="2">
    <source>
        <dbReference type="Pfam" id="PF06580"/>
    </source>
</evidence>
<gene>
    <name evidence="4" type="ORF">SDC9_74266</name>
</gene>
<protein>
    <recommendedName>
        <fullName evidence="5">Signal transduction histidine kinase internal region domain-containing protein</fullName>
    </recommendedName>
</protein>
<feature type="domain" description="Signal transduction histidine kinase internal region" evidence="2">
    <location>
        <begin position="496"/>
        <end position="575"/>
    </location>
</feature>
<organism evidence="4">
    <name type="scientific">bioreactor metagenome</name>
    <dbReference type="NCBI Taxonomy" id="1076179"/>
    <lineage>
        <taxon>unclassified sequences</taxon>
        <taxon>metagenomes</taxon>
        <taxon>ecological metagenomes</taxon>
    </lineage>
</organism>
<dbReference type="SUPFAM" id="SSF63829">
    <property type="entry name" value="Calcium-dependent phosphotriesterase"/>
    <property type="match status" value="1"/>
</dbReference>
<dbReference type="Gene3D" id="3.30.565.10">
    <property type="entry name" value="Histidine kinase-like ATPase, C-terminal domain"/>
    <property type="match status" value="1"/>
</dbReference>
<dbReference type="InterPro" id="IPR015943">
    <property type="entry name" value="WD40/YVTN_repeat-like_dom_sf"/>
</dbReference>
<dbReference type="Pfam" id="PF06580">
    <property type="entry name" value="His_kinase"/>
    <property type="match status" value="1"/>
</dbReference>
<comment type="caution">
    <text evidence="4">The sequence shown here is derived from an EMBL/GenBank/DDBJ whole genome shotgun (WGS) entry which is preliminary data.</text>
</comment>
<dbReference type="SUPFAM" id="SSF55874">
    <property type="entry name" value="ATPase domain of HSP90 chaperone/DNA topoisomerase II/histidine kinase"/>
    <property type="match status" value="1"/>
</dbReference>
<dbReference type="Pfam" id="PF07495">
    <property type="entry name" value="Y_Y_Y"/>
    <property type="match status" value="1"/>
</dbReference>
<evidence type="ECO:0000256" key="1">
    <source>
        <dbReference type="SAM" id="Phobius"/>
    </source>
</evidence>
<dbReference type="InterPro" id="IPR010559">
    <property type="entry name" value="Sig_transdc_His_kin_internal"/>
</dbReference>
<keyword evidence="1" id="KW-0812">Transmembrane</keyword>
<dbReference type="EMBL" id="VSSQ01005078">
    <property type="protein sequence ID" value="MPM27752.1"/>
    <property type="molecule type" value="Genomic_DNA"/>
</dbReference>
<dbReference type="AlphaFoldDB" id="A0A644YGL9"/>
<dbReference type="PANTHER" id="PTHR34220:SF7">
    <property type="entry name" value="SENSOR HISTIDINE KINASE YPDA"/>
    <property type="match status" value="1"/>
</dbReference>
<evidence type="ECO:0000259" key="3">
    <source>
        <dbReference type="Pfam" id="PF07495"/>
    </source>
</evidence>
<dbReference type="InterPro" id="IPR036890">
    <property type="entry name" value="HATPase_C_sf"/>
</dbReference>
<reference evidence="4" key="1">
    <citation type="submission" date="2019-08" db="EMBL/GenBank/DDBJ databases">
        <authorList>
            <person name="Kucharzyk K."/>
            <person name="Murdoch R.W."/>
            <person name="Higgins S."/>
            <person name="Loffler F."/>
        </authorList>
    </citation>
    <scope>NUCLEOTIDE SEQUENCE</scope>
</reference>
<keyword evidence="1" id="KW-1133">Transmembrane helix</keyword>
<accession>A0A644YGL9</accession>
<dbReference type="Gene3D" id="2.130.10.10">
    <property type="entry name" value="YVTN repeat-like/Quinoprotein amine dehydrogenase"/>
    <property type="match status" value="2"/>
</dbReference>
<dbReference type="InterPro" id="IPR011110">
    <property type="entry name" value="Reg_prop"/>
</dbReference>
<proteinExistence type="predicted"/>
<feature type="domain" description="Two component regulator three Y" evidence="3">
    <location>
        <begin position="378"/>
        <end position="442"/>
    </location>
</feature>
<dbReference type="InterPro" id="IPR050640">
    <property type="entry name" value="Bact_2-comp_sensor_kinase"/>
</dbReference>
<dbReference type="GO" id="GO:0016020">
    <property type="term" value="C:membrane"/>
    <property type="evidence" value="ECO:0007669"/>
    <property type="project" value="InterPro"/>
</dbReference>
<evidence type="ECO:0000313" key="4">
    <source>
        <dbReference type="EMBL" id="MPM27752.1"/>
    </source>
</evidence>
<dbReference type="GO" id="GO:0000155">
    <property type="term" value="F:phosphorelay sensor kinase activity"/>
    <property type="evidence" value="ECO:0007669"/>
    <property type="project" value="InterPro"/>
</dbReference>
<dbReference type="Gene3D" id="2.60.40.10">
    <property type="entry name" value="Immunoglobulins"/>
    <property type="match status" value="1"/>
</dbReference>
<dbReference type="InterPro" id="IPR013783">
    <property type="entry name" value="Ig-like_fold"/>
</dbReference>
<dbReference type="InterPro" id="IPR011123">
    <property type="entry name" value="Y_Y_Y"/>
</dbReference>
<evidence type="ECO:0008006" key="5">
    <source>
        <dbReference type="Google" id="ProtNLM"/>
    </source>
</evidence>
<feature type="transmembrane region" description="Helical" evidence="1">
    <location>
        <begin position="450"/>
        <end position="468"/>
    </location>
</feature>
<dbReference type="Pfam" id="PF07494">
    <property type="entry name" value="Reg_prop"/>
    <property type="match status" value="2"/>
</dbReference>
<dbReference type="PANTHER" id="PTHR34220">
    <property type="entry name" value="SENSOR HISTIDINE KINASE YPDA"/>
    <property type="match status" value="1"/>
</dbReference>